<organism evidence="1 2">
    <name type="scientific">Marinobacter nauticus</name>
    <name type="common">Marinobacter hydrocarbonoclasticus</name>
    <name type="synonym">Marinobacter aquaeolei</name>
    <dbReference type="NCBI Taxonomy" id="2743"/>
    <lineage>
        <taxon>Bacteria</taxon>
        <taxon>Pseudomonadati</taxon>
        <taxon>Pseudomonadota</taxon>
        <taxon>Gammaproteobacteria</taxon>
        <taxon>Pseudomonadales</taxon>
        <taxon>Marinobacteraceae</taxon>
        <taxon>Marinobacter</taxon>
    </lineage>
</organism>
<dbReference type="AlphaFoldDB" id="A0A3B8WJP6"/>
<accession>A0A3B8WJP6</accession>
<dbReference type="InterPro" id="IPR050275">
    <property type="entry name" value="PGM_Phosphatase"/>
</dbReference>
<protein>
    <submittedName>
        <fullName evidence="1">Histidine phosphatase family protein</fullName>
    </submittedName>
</protein>
<dbReference type="SMART" id="SM00855">
    <property type="entry name" value="PGAM"/>
    <property type="match status" value="1"/>
</dbReference>
<dbReference type="InterPro" id="IPR029033">
    <property type="entry name" value="His_PPase_superfam"/>
</dbReference>
<gene>
    <name evidence="1" type="ORF">DCF82_03595</name>
</gene>
<name>A0A3B8WJP6_MARNT</name>
<dbReference type="CDD" id="cd07067">
    <property type="entry name" value="HP_PGM_like"/>
    <property type="match status" value="1"/>
</dbReference>
<dbReference type="Gene3D" id="3.40.50.1240">
    <property type="entry name" value="Phosphoglycerate mutase-like"/>
    <property type="match status" value="1"/>
</dbReference>
<proteinExistence type="predicted"/>
<reference evidence="1 2" key="1">
    <citation type="journal article" date="2018" name="Nat. Biotechnol.">
        <title>A standardized bacterial taxonomy based on genome phylogeny substantially revises the tree of life.</title>
        <authorList>
            <person name="Parks D.H."/>
            <person name="Chuvochina M."/>
            <person name="Waite D.W."/>
            <person name="Rinke C."/>
            <person name="Skarshewski A."/>
            <person name="Chaumeil P.A."/>
            <person name="Hugenholtz P."/>
        </authorList>
    </citation>
    <scope>NUCLEOTIDE SEQUENCE [LARGE SCALE GENOMIC DNA]</scope>
    <source>
        <strain evidence="1">UBA9049</strain>
    </source>
</reference>
<dbReference type="Pfam" id="PF00300">
    <property type="entry name" value="His_Phos_1"/>
    <property type="match status" value="1"/>
</dbReference>
<evidence type="ECO:0000313" key="1">
    <source>
        <dbReference type="EMBL" id="HAC26895.1"/>
    </source>
</evidence>
<dbReference type="SUPFAM" id="SSF53254">
    <property type="entry name" value="Phosphoglycerate mutase-like"/>
    <property type="match status" value="1"/>
</dbReference>
<dbReference type="PANTHER" id="PTHR48100">
    <property type="entry name" value="BROAD-SPECIFICITY PHOSPHATASE YOR283W-RELATED"/>
    <property type="match status" value="1"/>
</dbReference>
<dbReference type="EMBL" id="DLYI01000040">
    <property type="protein sequence ID" value="HAC26895.1"/>
    <property type="molecule type" value="Genomic_DNA"/>
</dbReference>
<dbReference type="GO" id="GO:0016791">
    <property type="term" value="F:phosphatase activity"/>
    <property type="evidence" value="ECO:0007669"/>
    <property type="project" value="TreeGrafter"/>
</dbReference>
<comment type="caution">
    <text evidence="1">The sequence shown here is derived from an EMBL/GenBank/DDBJ whole genome shotgun (WGS) entry which is preliminary data.</text>
</comment>
<evidence type="ECO:0000313" key="2">
    <source>
        <dbReference type="Proteomes" id="UP000261325"/>
    </source>
</evidence>
<dbReference type="Proteomes" id="UP000261325">
    <property type="component" value="Unassembled WGS sequence"/>
</dbReference>
<sequence>MSASLHPAGGPVRRRVYLVRHGHVNYFDEAGRPLDPRSVPLSASGEAQVAALADLLQGETFDRAVSSDYPRARQTLGMIVSGASVRRELETAQELREIRAGRLSELPQEAYEAEVSGAYHWAQNPGAGFLRGERWEDFSRRILDWFQALLADPDWQTAVIASHDAVNRVVMSWLVGGDFSSLPYLEQDPACVNIVDIDHVPGRLPVTAYLRLVNYTPYNPMKTGARQTVMERITESMLKM</sequence>
<dbReference type="InterPro" id="IPR013078">
    <property type="entry name" value="His_Pase_superF_clade-1"/>
</dbReference>